<evidence type="ECO:0000313" key="10">
    <source>
        <dbReference type="Proteomes" id="UP000007648"/>
    </source>
</evidence>
<evidence type="ECO:0000256" key="3">
    <source>
        <dbReference type="ARBA" id="ARBA00023180"/>
    </source>
</evidence>
<dbReference type="SMART" id="SM00408">
    <property type="entry name" value="IGc2"/>
    <property type="match status" value="2"/>
</dbReference>
<keyword evidence="10" id="KW-1185">Reference proteome</keyword>
<keyword evidence="7" id="KW-0472">Membrane</keyword>
<sequence>MESPSEHQCRAVSPWRGILITASILSCWIQPTSTQFSLLPNPLYGEVNRSITLDIQGFSGQALIYTWYRKAVAEPNKIALYRVETEAQEPAGIREKVLPNGSLLIPDLTLSDTDDYHVTIVNSQGSIMVGQGHLTVYERTTKPNLTANRTSVIENDTLVFTCGTEQAEVDILWFFNKKSLILNERMKLSMKNQTLIIQVVKRVDAGSYECEIRNPISSNRSDPISLTVNYGPDYITFVPNSEKGEIDVKLKGSLTLECHVESYPPAQYIWQVNGTVNSAFSNNTYVIKNATQEDSGEYTCEAKNNVTNLSVSKSITVKVVENPSGGSNGSTLSGGAIAGIVIGVLAGVALIGGLIYFLFFRKTGGASEHHPTEHKSSAPNNSQTFSDSSPKMTEEVPYASVNFNAQKPAAKTQYPSSMDTVYSEIKK</sequence>
<dbReference type="Gene3D" id="2.60.40.10">
    <property type="entry name" value="Immunoglobulins"/>
    <property type="match status" value="3"/>
</dbReference>
<dbReference type="SMART" id="SM00409">
    <property type="entry name" value="IG"/>
    <property type="match status" value="3"/>
</dbReference>
<dbReference type="InterPro" id="IPR052598">
    <property type="entry name" value="IgSF_CEA-related"/>
</dbReference>
<keyword evidence="7" id="KW-0812">Transmembrane</keyword>
<dbReference type="Proteomes" id="UP000007648">
    <property type="component" value="Unassembled WGS sequence"/>
</dbReference>
<accession>A0A7N4P5T2</accession>
<evidence type="ECO:0000256" key="5">
    <source>
        <dbReference type="ARBA" id="ARBA00038222"/>
    </source>
</evidence>
<keyword evidence="4" id="KW-0393">Immunoglobulin domain</keyword>
<dbReference type="PANTHER" id="PTHR44337:SF20">
    <property type="entry name" value="CARCINOEMBRYONIC ANTIGEN-RELATED CELL ADHESION MOLECULE 5-RELATED"/>
    <property type="match status" value="1"/>
</dbReference>
<keyword evidence="2" id="KW-1015">Disulfide bond</keyword>
<dbReference type="GeneTree" id="ENSGT01100000263479"/>
<keyword evidence="3" id="KW-0325">Glycoprotein</keyword>
<dbReference type="InterPro" id="IPR007110">
    <property type="entry name" value="Ig-like_dom"/>
</dbReference>
<dbReference type="PROSITE" id="PS50835">
    <property type="entry name" value="IG_LIKE"/>
    <property type="match status" value="2"/>
</dbReference>
<comment type="similarity">
    <text evidence="5">Belongs to the immunoglobulin superfamily. CEA family.</text>
</comment>
<dbReference type="InterPro" id="IPR003599">
    <property type="entry name" value="Ig_sub"/>
</dbReference>
<name>A0A7N4P5T2_SARHA</name>
<reference evidence="9" key="3">
    <citation type="submission" date="2025-09" db="UniProtKB">
        <authorList>
            <consortium name="Ensembl"/>
        </authorList>
    </citation>
    <scope>IDENTIFICATION</scope>
</reference>
<dbReference type="FunFam" id="2.60.40.10:FF:000244">
    <property type="entry name" value="carcinoembryonic antigen-related cell adhesion molecule 16"/>
    <property type="match status" value="1"/>
</dbReference>
<evidence type="ECO:0000256" key="1">
    <source>
        <dbReference type="ARBA" id="ARBA00022729"/>
    </source>
</evidence>
<dbReference type="InParanoid" id="A0A7N4P5T2"/>
<evidence type="ECO:0000256" key="7">
    <source>
        <dbReference type="SAM" id="Phobius"/>
    </source>
</evidence>
<feature type="region of interest" description="Disordered" evidence="6">
    <location>
        <begin position="408"/>
        <end position="427"/>
    </location>
</feature>
<dbReference type="FunCoup" id="A0A7N4P5T2">
    <property type="interactions" value="387"/>
</dbReference>
<evidence type="ECO:0000256" key="2">
    <source>
        <dbReference type="ARBA" id="ARBA00023157"/>
    </source>
</evidence>
<dbReference type="InterPro" id="IPR013783">
    <property type="entry name" value="Ig-like_fold"/>
</dbReference>
<dbReference type="AlphaFoldDB" id="A0A7N4P5T2"/>
<keyword evidence="7" id="KW-1133">Transmembrane helix</keyword>
<feature type="domain" description="Ig-like" evidence="8">
    <location>
        <begin position="232"/>
        <end position="316"/>
    </location>
</feature>
<evidence type="ECO:0000313" key="9">
    <source>
        <dbReference type="Ensembl" id="ENSSHAP00000032851.1"/>
    </source>
</evidence>
<reference evidence="9 10" key="1">
    <citation type="journal article" date="2011" name="Proc. Natl. Acad. Sci. U.S.A.">
        <title>Genetic diversity and population structure of the endangered marsupial Sarcophilus harrisii (Tasmanian devil).</title>
        <authorList>
            <person name="Miller W."/>
            <person name="Hayes V.M."/>
            <person name="Ratan A."/>
            <person name="Petersen D.C."/>
            <person name="Wittekindt N.E."/>
            <person name="Miller J."/>
            <person name="Walenz B."/>
            <person name="Knight J."/>
            <person name="Qi J."/>
            <person name="Zhao F."/>
            <person name="Wang Q."/>
            <person name="Bedoya-Reina O.C."/>
            <person name="Katiyar N."/>
            <person name="Tomsho L.P."/>
            <person name="Kasson L.M."/>
            <person name="Hardie R.A."/>
            <person name="Woodbridge P."/>
            <person name="Tindall E.A."/>
            <person name="Bertelsen M.F."/>
            <person name="Dixon D."/>
            <person name="Pyecroft S."/>
            <person name="Helgen K.M."/>
            <person name="Lesk A.M."/>
            <person name="Pringle T.H."/>
            <person name="Patterson N."/>
            <person name="Zhang Y."/>
            <person name="Kreiss A."/>
            <person name="Woods G.M."/>
            <person name="Jones M.E."/>
            <person name="Schuster S.C."/>
        </authorList>
    </citation>
    <scope>NUCLEOTIDE SEQUENCE [LARGE SCALE GENOMIC DNA]</scope>
</reference>
<dbReference type="InterPro" id="IPR003598">
    <property type="entry name" value="Ig_sub2"/>
</dbReference>
<dbReference type="InterPro" id="IPR036179">
    <property type="entry name" value="Ig-like_dom_sf"/>
</dbReference>
<feature type="domain" description="Ig-like" evidence="8">
    <location>
        <begin position="143"/>
        <end position="227"/>
    </location>
</feature>
<evidence type="ECO:0000256" key="4">
    <source>
        <dbReference type="ARBA" id="ARBA00023319"/>
    </source>
</evidence>
<proteinExistence type="inferred from homology"/>
<keyword evidence="1" id="KW-0732">Signal</keyword>
<feature type="compositionally biased region" description="Polar residues" evidence="6">
    <location>
        <begin position="377"/>
        <end position="391"/>
    </location>
</feature>
<protein>
    <recommendedName>
        <fullName evidence="8">Ig-like domain-containing protein</fullName>
    </recommendedName>
</protein>
<feature type="region of interest" description="Disordered" evidence="6">
    <location>
        <begin position="368"/>
        <end position="398"/>
    </location>
</feature>
<dbReference type="PANTHER" id="PTHR44337">
    <property type="entry name" value="CARCINOEMBRYONIC ANTIGEN-RELATED CELL ADHESION MOLECULE 8"/>
    <property type="match status" value="1"/>
</dbReference>
<dbReference type="SUPFAM" id="SSF48726">
    <property type="entry name" value="Immunoglobulin"/>
    <property type="match status" value="3"/>
</dbReference>
<dbReference type="CDD" id="cd12087">
    <property type="entry name" value="TM_EGFR-like"/>
    <property type="match status" value="1"/>
</dbReference>
<organism evidence="9 10">
    <name type="scientific">Sarcophilus harrisii</name>
    <name type="common">Tasmanian devil</name>
    <name type="synonym">Sarcophilus laniarius</name>
    <dbReference type="NCBI Taxonomy" id="9305"/>
    <lineage>
        <taxon>Eukaryota</taxon>
        <taxon>Metazoa</taxon>
        <taxon>Chordata</taxon>
        <taxon>Craniata</taxon>
        <taxon>Vertebrata</taxon>
        <taxon>Euteleostomi</taxon>
        <taxon>Mammalia</taxon>
        <taxon>Metatheria</taxon>
        <taxon>Dasyuromorphia</taxon>
        <taxon>Dasyuridae</taxon>
        <taxon>Sarcophilus</taxon>
    </lineage>
</organism>
<dbReference type="Ensembl" id="ENSSHAT00000033437.1">
    <property type="protein sequence ID" value="ENSSHAP00000032851.1"/>
    <property type="gene ID" value="ENSSHAG00000027528.1"/>
</dbReference>
<evidence type="ECO:0000259" key="8">
    <source>
        <dbReference type="PROSITE" id="PS50835"/>
    </source>
</evidence>
<reference evidence="9" key="2">
    <citation type="submission" date="2025-08" db="UniProtKB">
        <authorList>
            <consortium name="Ensembl"/>
        </authorList>
    </citation>
    <scope>IDENTIFICATION</scope>
</reference>
<evidence type="ECO:0000256" key="6">
    <source>
        <dbReference type="SAM" id="MobiDB-lite"/>
    </source>
</evidence>
<dbReference type="Pfam" id="PF13927">
    <property type="entry name" value="Ig_3"/>
    <property type="match status" value="2"/>
</dbReference>
<feature type="transmembrane region" description="Helical" evidence="7">
    <location>
        <begin position="336"/>
        <end position="359"/>
    </location>
</feature>